<protein>
    <submittedName>
        <fullName evidence="1">Uncharacterized protein</fullName>
    </submittedName>
</protein>
<organism evidence="1">
    <name type="scientific">hydrothermal vent metagenome</name>
    <dbReference type="NCBI Taxonomy" id="652676"/>
    <lineage>
        <taxon>unclassified sequences</taxon>
        <taxon>metagenomes</taxon>
        <taxon>ecological metagenomes</taxon>
    </lineage>
</organism>
<reference evidence="1" key="1">
    <citation type="submission" date="2018-06" db="EMBL/GenBank/DDBJ databases">
        <authorList>
            <person name="Zhirakovskaya E."/>
        </authorList>
    </citation>
    <scope>NUCLEOTIDE SEQUENCE</scope>
</reference>
<dbReference type="AlphaFoldDB" id="A0A3B0Z206"/>
<gene>
    <name evidence="1" type="ORF">MNBD_GAMMA12-2511</name>
</gene>
<accession>A0A3B0Z206</accession>
<sequence length="289" mass="32682">MGYESVADAYRRATIGLTAKELTTHYSDGIDEFHSSFVPHLKRELSKLSGDEWQFDDYVAYAAGSDVDMMGHIVEAMIDREGVVLYPGDWFGFMVGSSHQEKIKWTSNSAGKMACLCIPSVRNGHVTDEMFSYLDEANSCLLNINLYPTLSPAERKGVAAVLNSVLEKSIVSVSFSRGFGMTASQLGVILVHKDNPLRKRYDQQWKWYSYFYNQIATRTFMQINGEDLSVVDDRRRVEVSDWLTSKGLPVVGSGSYYVKSFRPEGDLPDYFRPLMRGKLLRLCFKPTPV</sequence>
<evidence type="ECO:0000313" key="1">
    <source>
        <dbReference type="EMBL" id="VAW81557.1"/>
    </source>
</evidence>
<proteinExistence type="predicted"/>
<dbReference type="EMBL" id="UOFL01000221">
    <property type="protein sequence ID" value="VAW81557.1"/>
    <property type="molecule type" value="Genomic_DNA"/>
</dbReference>
<name>A0A3B0Z206_9ZZZZ</name>